<proteinExistence type="inferred from homology"/>
<dbReference type="KEGG" id="dpx:DAPPUDRAFT_52407"/>
<dbReference type="PROSITE" id="PS00108">
    <property type="entry name" value="PROTEIN_KINASE_ST"/>
    <property type="match status" value="1"/>
</dbReference>
<dbReference type="GO" id="GO:0007165">
    <property type="term" value="P:signal transduction"/>
    <property type="evidence" value="ECO:0000318"/>
    <property type="project" value="GO_Central"/>
</dbReference>
<dbReference type="InterPro" id="IPR017441">
    <property type="entry name" value="Protein_kinase_ATP_BS"/>
</dbReference>
<dbReference type="InterPro" id="IPR008271">
    <property type="entry name" value="Ser/Thr_kinase_AS"/>
</dbReference>
<name>E9GM57_DAPPU</name>
<keyword evidence="3 4" id="KW-0067">ATP-binding</keyword>
<dbReference type="InterPro" id="IPR050235">
    <property type="entry name" value="CK1_Ser-Thr_kinase"/>
</dbReference>
<reference evidence="8 9" key="1">
    <citation type="journal article" date="2011" name="Science">
        <title>The ecoresponsive genome of Daphnia pulex.</title>
        <authorList>
            <person name="Colbourne J.K."/>
            <person name="Pfrender M.E."/>
            <person name="Gilbert D."/>
            <person name="Thomas W.K."/>
            <person name="Tucker A."/>
            <person name="Oakley T.H."/>
            <person name="Tokishita S."/>
            <person name="Aerts A."/>
            <person name="Arnold G.J."/>
            <person name="Basu M.K."/>
            <person name="Bauer D.J."/>
            <person name="Caceres C.E."/>
            <person name="Carmel L."/>
            <person name="Casola C."/>
            <person name="Choi J.H."/>
            <person name="Detter J.C."/>
            <person name="Dong Q."/>
            <person name="Dusheyko S."/>
            <person name="Eads B.D."/>
            <person name="Frohlich T."/>
            <person name="Geiler-Samerotte K.A."/>
            <person name="Gerlach D."/>
            <person name="Hatcher P."/>
            <person name="Jogdeo S."/>
            <person name="Krijgsveld J."/>
            <person name="Kriventseva E.V."/>
            <person name="Kultz D."/>
            <person name="Laforsch C."/>
            <person name="Lindquist E."/>
            <person name="Lopez J."/>
            <person name="Manak J.R."/>
            <person name="Muller J."/>
            <person name="Pangilinan J."/>
            <person name="Patwardhan R.P."/>
            <person name="Pitluck S."/>
            <person name="Pritham E.J."/>
            <person name="Rechtsteiner A."/>
            <person name="Rho M."/>
            <person name="Rogozin I.B."/>
            <person name="Sakarya O."/>
            <person name="Salamov A."/>
            <person name="Schaack S."/>
            <person name="Shapiro H."/>
            <person name="Shiga Y."/>
            <person name="Skalitzky C."/>
            <person name="Smith Z."/>
            <person name="Souvorov A."/>
            <person name="Sung W."/>
            <person name="Tang Z."/>
            <person name="Tsuchiya D."/>
            <person name="Tu H."/>
            <person name="Vos H."/>
            <person name="Wang M."/>
            <person name="Wolf Y.I."/>
            <person name="Yamagata H."/>
            <person name="Yamada T."/>
            <person name="Ye Y."/>
            <person name="Shaw J.R."/>
            <person name="Andrews J."/>
            <person name="Crease T.J."/>
            <person name="Tang H."/>
            <person name="Lucas S.M."/>
            <person name="Robertson H.M."/>
            <person name="Bork P."/>
            <person name="Koonin E.V."/>
            <person name="Zdobnov E.M."/>
            <person name="Grigoriev I.V."/>
            <person name="Lynch M."/>
            <person name="Boore J.L."/>
        </authorList>
    </citation>
    <scope>NUCLEOTIDE SEQUENCE [LARGE SCALE GENOMIC DNA]</scope>
</reference>
<keyword evidence="5" id="KW-0808">Transferase</keyword>
<dbReference type="FunCoup" id="E9GM57">
    <property type="interactions" value="1224"/>
</dbReference>
<dbReference type="GO" id="GO:0005524">
    <property type="term" value="F:ATP binding"/>
    <property type="evidence" value="ECO:0007669"/>
    <property type="project" value="UniProtKB-UniRule"/>
</dbReference>
<evidence type="ECO:0000256" key="3">
    <source>
        <dbReference type="ARBA" id="ARBA00022840"/>
    </source>
</evidence>
<keyword evidence="2 4" id="KW-0547">Nucleotide-binding</keyword>
<dbReference type="OMA" id="RETHDTH"/>
<evidence type="ECO:0000313" key="9">
    <source>
        <dbReference type="Proteomes" id="UP000000305"/>
    </source>
</evidence>
<gene>
    <name evidence="8" type="ORF">DAPPUDRAFT_52407</name>
</gene>
<dbReference type="PhylomeDB" id="E9GM57"/>
<evidence type="ECO:0000259" key="7">
    <source>
        <dbReference type="PROSITE" id="PS50011"/>
    </source>
</evidence>
<organism evidence="8 9">
    <name type="scientific">Daphnia pulex</name>
    <name type="common">Water flea</name>
    <dbReference type="NCBI Taxonomy" id="6669"/>
    <lineage>
        <taxon>Eukaryota</taxon>
        <taxon>Metazoa</taxon>
        <taxon>Ecdysozoa</taxon>
        <taxon>Arthropoda</taxon>
        <taxon>Crustacea</taxon>
        <taxon>Branchiopoda</taxon>
        <taxon>Diplostraca</taxon>
        <taxon>Cladocera</taxon>
        <taxon>Anomopoda</taxon>
        <taxon>Daphniidae</taxon>
        <taxon>Daphnia</taxon>
    </lineage>
</organism>
<dbReference type="GO" id="GO:0004674">
    <property type="term" value="F:protein serine/threonine kinase activity"/>
    <property type="evidence" value="ECO:0000318"/>
    <property type="project" value="GO_Central"/>
</dbReference>
<evidence type="ECO:0000256" key="6">
    <source>
        <dbReference type="SAM" id="MobiDB-lite"/>
    </source>
</evidence>
<dbReference type="PROSITE" id="PS00107">
    <property type="entry name" value="PROTEIN_KINASE_ATP"/>
    <property type="match status" value="1"/>
</dbReference>
<dbReference type="HOGENOM" id="CLU_019279_4_0_1"/>
<comment type="similarity">
    <text evidence="5">Belongs to the protein kinase superfamily.</text>
</comment>
<dbReference type="Gene3D" id="1.10.510.10">
    <property type="entry name" value="Transferase(Phosphotransferase) domain 1"/>
    <property type="match status" value="1"/>
</dbReference>
<feature type="region of interest" description="Disordered" evidence="6">
    <location>
        <begin position="353"/>
        <end position="404"/>
    </location>
</feature>
<evidence type="ECO:0000256" key="2">
    <source>
        <dbReference type="ARBA" id="ARBA00022741"/>
    </source>
</evidence>
<dbReference type="PANTHER" id="PTHR11909">
    <property type="entry name" value="CASEIN KINASE-RELATED"/>
    <property type="match status" value="1"/>
</dbReference>
<keyword evidence="5" id="KW-0723">Serine/threonine-protein kinase</keyword>
<feature type="region of interest" description="Disordered" evidence="6">
    <location>
        <begin position="1"/>
        <end position="25"/>
    </location>
</feature>
<dbReference type="EMBL" id="GL732552">
    <property type="protein sequence ID" value="EFX79445.1"/>
    <property type="molecule type" value="Genomic_DNA"/>
</dbReference>
<evidence type="ECO:0000256" key="5">
    <source>
        <dbReference type="RuleBase" id="RU000304"/>
    </source>
</evidence>
<dbReference type="eggNOG" id="KOG1164">
    <property type="taxonomic scope" value="Eukaryota"/>
</dbReference>
<dbReference type="STRING" id="6669.E9GM57"/>
<feature type="compositionally biased region" description="Low complexity" evidence="6">
    <location>
        <begin position="1"/>
        <end position="11"/>
    </location>
</feature>
<dbReference type="InterPro" id="IPR000719">
    <property type="entry name" value="Prot_kinase_dom"/>
</dbReference>
<dbReference type="OrthoDB" id="2687620at2759"/>
<evidence type="ECO:0000313" key="8">
    <source>
        <dbReference type="EMBL" id="EFX79445.1"/>
    </source>
</evidence>
<protein>
    <recommendedName>
        <fullName evidence="1">non-specific serine/threonine protein kinase</fullName>
        <ecNumber evidence="1">2.7.11.1</ecNumber>
    </recommendedName>
</protein>
<dbReference type="GO" id="GO:0005737">
    <property type="term" value="C:cytoplasm"/>
    <property type="evidence" value="ECO:0000318"/>
    <property type="project" value="GO_Central"/>
</dbReference>
<dbReference type="InParanoid" id="E9GM57"/>
<dbReference type="Pfam" id="PF00069">
    <property type="entry name" value="Pkinase"/>
    <property type="match status" value="1"/>
</dbReference>
<feature type="domain" description="Protein kinase" evidence="7">
    <location>
        <begin position="40"/>
        <end position="333"/>
    </location>
</feature>
<accession>E9GM57</accession>
<sequence>MPPKAAASRPAAAKKKAPIHKLPDPIRDGEIVRDIQKRQWRLGKSIGVGGFGEIYAASDNIDKQVNAADAQYVIKIEPHSNGPLFVEMNFYIRVAKADFINEWITSNKLKFLGMPRFIGSGSHEYKGEKYRFMVMQRFGIDVQKLFDANQRRFPLNTILNLSLRIIDVLEYIHAKQYVHADIKGSNLLLGFGKGGEKQVWLVDFGLACRYTVDGVHKEYRPDLRKAHNGTIEFTSRDAHIGANGRRGDFEILGYNMLQWMCGRLPWESKLTDPEFVASQKNKYMSNIPALIQECFPAKNAPAVMVKFLEMVANLKFEEKPNYDKFRQLLRQGLKDGGFPDDGALVFPHLNKGAASSSVRSSPKKRSAPPPLPTDDETENGNVKQKAKTSIKKSREPCSPKVTNR</sequence>
<keyword evidence="9" id="KW-1185">Reference proteome</keyword>
<keyword evidence="5" id="KW-0418">Kinase</keyword>
<dbReference type="InterPro" id="IPR011009">
    <property type="entry name" value="Kinase-like_dom_sf"/>
</dbReference>
<dbReference type="SUPFAM" id="SSF56112">
    <property type="entry name" value="Protein kinase-like (PK-like)"/>
    <property type="match status" value="1"/>
</dbReference>
<evidence type="ECO:0000256" key="1">
    <source>
        <dbReference type="ARBA" id="ARBA00012513"/>
    </source>
</evidence>
<dbReference type="CDD" id="cd14015">
    <property type="entry name" value="STKc_VRK"/>
    <property type="match status" value="1"/>
</dbReference>
<dbReference type="Proteomes" id="UP000000305">
    <property type="component" value="Unassembled WGS sequence"/>
</dbReference>
<dbReference type="GO" id="GO:0006974">
    <property type="term" value="P:DNA damage response"/>
    <property type="evidence" value="ECO:0000318"/>
    <property type="project" value="GO_Central"/>
</dbReference>
<dbReference type="EC" id="2.7.11.1" evidence="1"/>
<evidence type="ECO:0000256" key="4">
    <source>
        <dbReference type="PROSITE-ProRule" id="PRU10141"/>
    </source>
</evidence>
<dbReference type="AlphaFoldDB" id="E9GM57"/>
<dbReference type="SMART" id="SM00220">
    <property type="entry name" value="S_TKc"/>
    <property type="match status" value="1"/>
</dbReference>
<feature type="binding site" evidence="4">
    <location>
        <position position="75"/>
    </location>
    <ligand>
        <name>ATP</name>
        <dbReference type="ChEBI" id="CHEBI:30616"/>
    </ligand>
</feature>
<dbReference type="GO" id="GO:0005634">
    <property type="term" value="C:nucleus"/>
    <property type="evidence" value="ECO:0000318"/>
    <property type="project" value="GO_Central"/>
</dbReference>
<dbReference type="PROSITE" id="PS50011">
    <property type="entry name" value="PROTEIN_KINASE_DOM"/>
    <property type="match status" value="1"/>
</dbReference>
<dbReference type="FunFam" id="1.10.510.10:FF:000931">
    <property type="entry name" value="Ballchen, isoform B"/>
    <property type="match status" value="1"/>
</dbReference>